<evidence type="ECO:0000259" key="7">
    <source>
        <dbReference type="Pfam" id="PF23598"/>
    </source>
</evidence>
<keyword evidence="4" id="KW-0175">Coiled coil</keyword>
<feature type="domain" description="Disease resistance N-terminal" evidence="5">
    <location>
        <begin position="5"/>
        <end position="85"/>
    </location>
</feature>
<evidence type="ECO:0000259" key="6">
    <source>
        <dbReference type="Pfam" id="PF23559"/>
    </source>
</evidence>
<dbReference type="PANTHER" id="PTHR23155">
    <property type="entry name" value="DISEASE RESISTANCE PROTEIN RP"/>
    <property type="match status" value="1"/>
</dbReference>
<dbReference type="InterPro" id="IPR055414">
    <property type="entry name" value="LRR_R13L4/SHOC2-like"/>
</dbReference>
<gene>
    <name evidence="8" type="ORF">COLO4_25540</name>
</gene>
<dbReference type="PANTHER" id="PTHR23155:SF1193">
    <property type="entry name" value="DISEASE RESISTANCE PROTEIN RPP13-RELATED"/>
    <property type="match status" value="1"/>
</dbReference>
<dbReference type="Gene3D" id="3.80.10.10">
    <property type="entry name" value="Ribonuclease Inhibitor"/>
    <property type="match status" value="1"/>
</dbReference>
<evidence type="ECO:0000256" key="4">
    <source>
        <dbReference type="SAM" id="Coils"/>
    </source>
</evidence>
<organism evidence="8 9">
    <name type="scientific">Corchorus olitorius</name>
    <dbReference type="NCBI Taxonomy" id="93759"/>
    <lineage>
        <taxon>Eukaryota</taxon>
        <taxon>Viridiplantae</taxon>
        <taxon>Streptophyta</taxon>
        <taxon>Embryophyta</taxon>
        <taxon>Tracheophyta</taxon>
        <taxon>Spermatophyta</taxon>
        <taxon>Magnoliopsida</taxon>
        <taxon>eudicotyledons</taxon>
        <taxon>Gunneridae</taxon>
        <taxon>Pentapetalae</taxon>
        <taxon>rosids</taxon>
        <taxon>malvids</taxon>
        <taxon>Malvales</taxon>
        <taxon>Malvaceae</taxon>
        <taxon>Grewioideae</taxon>
        <taxon>Apeibeae</taxon>
        <taxon>Corchorus</taxon>
    </lineage>
</organism>
<dbReference type="STRING" id="93759.A0A1R3I1R1"/>
<dbReference type="SUPFAM" id="SSF52540">
    <property type="entry name" value="P-loop containing nucleoside triphosphate hydrolases"/>
    <property type="match status" value="1"/>
</dbReference>
<keyword evidence="2" id="KW-0547">Nucleotide-binding</keyword>
<protein>
    <submittedName>
        <fullName evidence="8">NB-ARC domain-containing protein</fullName>
    </submittedName>
</protein>
<dbReference type="Gene3D" id="1.10.10.10">
    <property type="entry name" value="Winged helix-like DNA-binding domain superfamily/Winged helix DNA-binding domain"/>
    <property type="match status" value="1"/>
</dbReference>
<name>A0A1R3I1R1_9ROSI</name>
<dbReference type="InterPro" id="IPR041118">
    <property type="entry name" value="Rx_N"/>
</dbReference>
<dbReference type="Pfam" id="PF18052">
    <property type="entry name" value="Rx_N"/>
    <property type="match status" value="1"/>
</dbReference>
<keyword evidence="3" id="KW-0611">Plant defense</keyword>
<dbReference type="Pfam" id="PF23598">
    <property type="entry name" value="LRR_14"/>
    <property type="match status" value="1"/>
</dbReference>
<dbReference type="SUPFAM" id="SSF52058">
    <property type="entry name" value="L domain-like"/>
    <property type="match status" value="1"/>
</dbReference>
<dbReference type="CDD" id="cd14798">
    <property type="entry name" value="RX-CC_like"/>
    <property type="match status" value="1"/>
</dbReference>
<evidence type="ECO:0000313" key="8">
    <source>
        <dbReference type="EMBL" id="OMO76522.1"/>
    </source>
</evidence>
<keyword evidence="9" id="KW-1185">Reference proteome</keyword>
<feature type="domain" description="Disease resistance R13L4/SHOC-2-like LRR" evidence="7">
    <location>
        <begin position="384"/>
        <end position="718"/>
    </location>
</feature>
<evidence type="ECO:0000259" key="5">
    <source>
        <dbReference type="Pfam" id="PF18052"/>
    </source>
</evidence>
<dbReference type="Gene3D" id="1.10.8.430">
    <property type="entry name" value="Helical domain of apoptotic protease-activating factors"/>
    <property type="match status" value="1"/>
</dbReference>
<dbReference type="OrthoDB" id="646178at2759"/>
<dbReference type="InterPro" id="IPR036388">
    <property type="entry name" value="WH-like_DNA-bd_sf"/>
</dbReference>
<dbReference type="AlphaFoldDB" id="A0A1R3I1R1"/>
<dbReference type="Proteomes" id="UP000187203">
    <property type="component" value="Unassembled WGS sequence"/>
</dbReference>
<accession>A0A1R3I1R1</accession>
<dbReference type="InterPro" id="IPR032675">
    <property type="entry name" value="LRR_dom_sf"/>
</dbReference>
<sequence>MAEAIVSLVVERLLDFLAHEAVSLQGVDDEVRSLVAELEQMKSALKDADRRQEQNELSCTVEKQIRELAYDAEDVIDTYIFKVPIKIDSCKGESSNSNSTQRLIRRTNSLATEVFVVSSKGITRQVLAQLMKEEDSLRVVSIVGMGGIGKNGSKILFTTRIKDVPLLADPSSSPIELPFLTDGASWELFKSKAFQADGAESYHACPGEFEKLGKDMVGKCGGLPLAIVVLGGLLATKRSLAQWEMVQRKFNADLNKRLGDLKKKLIRLWIAEGFISTPPPENGELLMEDEAEQCLEELINRCLVQVDRKDRTESGFKTCRIHDLLRDLCVKKAQEENFWGIIQPPSNVNNNDPHFRVNLAESQERRTAIHPSKRRVYLEGKHPKLRSLLLFQDEYYYIQLRISKCSNFRLLRVLNLVKKYGIKKWRVSSGIGNLHHLRYLGVEYYGDITMPGSFCKLKSLHSLRITCRRLIMTPKVLFKLERLRHFAAGDQEYSFLSEALYGVSQGVNINLPQRDTLKNIETLKYIKVGKNLMRNIDAMLGLINVQSLGLIFQRSTYVEPIVKSLIKLQRLRSLHMDFISIDGDELQRLRSLHMDLDFISGVAIPNLEPLSDCRRLTKLFLRGRIQAPHSSHPILKFLPENITKLTLLSSKMSVDPMGELGKLQHLTILQLRFYSYVGTKLVCSANGFPQLDYLEMEPLRYLEEWQIEEGSMPRLRSLN</sequence>
<dbReference type="Pfam" id="PF23559">
    <property type="entry name" value="WHD_DRP"/>
    <property type="match status" value="1"/>
</dbReference>
<evidence type="ECO:0000256" key="3">
    <source>
        <dbReference type="ARBA" id="ARBA00022821"/>
    </source>
</evidence>
<dbReference type="InterPro" id="IPR058922">
    <property type="entry name" value="WHD_DRP"/>
</dbReference>
<keyword evidence="1" id="KW-0677">Repeat</keyword>
<comment type="caution">
    <text evidence="8">The sequence shown here is derived from an EMBL/GenBank/DDBJ whole genome shotgun (WGS) entry which is preliminary data.</text>
</comment>
<proteinExistence type="predicted"/>
<dbReference type="GO" id="GO:0098542">
    <property type="term" value="P:defense response to other organism"/>
    <property type="evidence" value="ECO:0007669"/>
    <property type="project" value="TreeGrafter"/>
</dbReference>
<feature type="domain" description="Disease resistance protein winged helix" evidence="6">
    <location>
        <begin position="262"/>
        <end position="329"/>
    </location>
</feature>
<dbReference type="Gene3D" id="1.20.5.4130">
    <property type="match status" value="1"/>
</dbReference>
<evidence type="ECO:0000313" key="9">
    <source>
        <dbReference type="Proteomes" id="UP000187203"/>
    </source>
</evidence>
<dbReference type="GO" id="GO:0043531">
    <property type="term" value="F:ADP binding"/>
    <property type="evidence" value="ECO:0007669"/>
    <property type="project" value="InterPro"/>
</dbReference>
<feature type="coiled-coil region" evidence="4">
    <location>
        <begin position="24"/>
        <end position="55"/>
    </location>
</feature>
<reference evidence="9" key="1">
    <citation type="submission" date="2013-09" db="EMBL/GenBank/DDBJ databases">
        <title>Corchorus olitorius genome sequencing.</title>
        <authorList>
            <person name="Alam M."/>
            <person name="Haque M.S."/>
            <person name="Islam M.S."/>
            <person name="Emdad E.M."/>
            <person name="Islam M.M."/>
            <person name="Ahmed B."/>
            <person name="Halim A."/>
            <person name="Hossen Q.M.M."/>
            <person name="Hossain M.Z."/>
            <person name="Ahmed R."/>
            <person name="Khan M.M."/>
            <person name="Islam R."/>
            <person name="Rashid M.M."/>
            <person name="Khan S.A."/>
            <person name="Rahman M.S."/>
            <person name="Alam M."/>
            <person name="Yahiya A.S."/>
            <person name="Khan M.S."/>
            <person name="Azam M.S."/>
            <person name="Haque T."/>
            <person name="Lashkar M.Z.H."/>
            <person name="Akhand A.I."/>
            <person name="Morshed G."/>
            <person name="Roy S."/>
            <person name="Uddin K.S."/>
            <person name="Rabeya T."/>
            <person name="Hossain A.S."/>
            <person name="Chowdhury A."/>
            <person name="Snigdha A.R."/>
            <person name="Mortoza M.S."/>
            <person name="Matin S.A."/>
            <person name="Hoque S.M.E."/>
            <person name="Islam M.K."/>
            <person name="Roy D.K."/>
            <person name="Haider R."/>
            <person name="Moosa M.M."/>
            <person name="Elias S.M."/>
            <person name="Hasan A.M."/>
            <person name="Jahan S."/>
            <person name="Shafiuddin M."/>
            <person name="Mahmood N."/>
            <person name="Shommy N.S."/>
        </authorList>
    </citation>
    <scope>NUCLEOTIDE SEQUENCE [LARGE SCALE GENOMIC DNA]</scope>
    <source>
        <strain evidence="9">cv. O-4</strain>
    </source>
</reference>
<dbReference type="InterPro" id="IPR044974">
    <property type="entry name" value="Disease_R_plants"/>
</dbReference>
<dbReference type="InterPro" id="IPR042197">
    <property type="entry name" value="Apaf_helical"/>
</dbReference>
<evidence type="ECO:0000256" key="1">
    <source>
        <dbReference type="ARBA" id="ARBA00022737"/>
    </source>
</evidence>
<dbReference type="InterPro" id="IPR038005">
    <property type="entry name" value="RX-like_CC"/>
</dbReference>
<evidence type="ECO:0000256" key="2">
    <source>
        <dbReference type="ARBA" id="ARBA00022741"/>
    </source>
</evidence>
<dbReference type="EMBL" id="AWUE01019075">
    <property type="protein sequence ID" value="OMO76522.1"/>
    <property type="molecule type" value="Genomic_DNA"/>
</dbReference>
<dbReference type="InterPro" id="IPR027417">
    <property type="entry name" value="P-loop_NTPase"/>
</dbReference>